<dbReference type="Proteomes" id="UP000179145">
    <property type="component" value="Chromosome"/>
</dbReference>
<dbReference type="OrthoDB" id="6592844at2"/>
<name>A0A1D8UTC9_9PROT</name>
<keyword evidence="2" id="KW-1185">Reference proteome</keyword>
<dbReference type="STRING" id="153496.A0U89_06940"/>
<protein>
    <submittedName>
        <fullName evidence="1">Phage tail protein</fullName>
    </submittedName>
</protein>
<dbReference type="RefSeq" id="WP_070402614.1">
    <property type="nucleotide sequence ID" value="NZ_BJVW01000003.1"/>
</dbReference>
<dbReference type="InterPro" id="IPR018755">
    <property type="entry name" value="Phage_Mu_Gp48"/>
</dbReference>
<organism evidence="1 2">
    <name type="scientific">Kozakia baliensis</name>
    <dbReference type="NCBI Taxonomy" id="153496"/>
    <lineage>
        <taxon>Bacteria</taxon>
        <taxon>Pseudomonadati</taxon>
        <taxon>Pseudomonadota</taxon>
        <taxon>Alphaproteobacteria</taxon>
        <taxon>Acetobacterales</taxon>
        <taxon>Acetobacteraceae</taxon>
        <taxon>Kozakia</taxon>
    </lineage>
</organism>
<dbReference type="KEGG" id="kba:A0U89_06940"/>
<evidence type="ECO:0000313" key="2">
    <source>
        <dbReference type="Proteomes" id="UP000179145"/>
    </source>
</evidence>
<dbReference type="Pfam" id="PF10076">
    <property type="entry name" value="Phage_Mu_Gp48"/>
    <property type="match status" value="1"/>
</dbReference>
<evidence type="ECO:0000313" key="1">
    <source>
        <dbReference type="EMBL" id="AOX16913.1"/>
    </source>
</evidence>
<sequence>MPVPTYSTEQFSAGIKRTMPTGRAWPRGLDTAISKIIAIFTPASVKVISTGKIFIGDVFPASTVSMLSEWESTLGLPDPCAGRSPTLEQRRSQVVARLTDSGGSSIAYYSGFALSLGYPIAITEYAPARAGLMRAGEPVRGEAWVYAWTVSAPGYTPVAFRAGQSCAGEPLQTWGNDVLKCEITARAPAHTVVRFGYVAPFLNDSGGDSELMVY</sequence>
<dbReference type="EMBL" id="CP014674">
    <property type="protein sequence ID" value="AOX16913.1"/>
    <property type="molecule type" value="Genomic_DNA"/>
</dbReference>
<dbReference type="AlphaFoldDB" id="A0A1D8UTC9"/>
<accession>A0A1D8UTC9</accession>
<proteinExistence type="predicted"/>
<reference evidence="1 2" key="1">
    <citation type="journal article" date="2016" name="Microb. Cell Fact.">
        <title>Dissection of exopolysaccharide biosynthesis in Kozakia baliensis.</title>
        <authorList>
            <person name="Brandt J.U."/>
            <person name="Jakob F."/>
            <person name="Behr J."/>
            <person name="Geissler A.J."/>
            <person name="Vogel R.F."/>
        </authorList>
    </citation>
    <scope>NUCLEOTIDE SEQUENCE [LARGE SCALE GENOMIC DNA]</scope>
    <source>
        <strain evidence="1 2">DSM 14400</strain>
    </source>
</reference>
<gene>
    <name evidence="1" type="ORF">A0U89_06940</name>
</gene>